<dbReference type="RefSeq" id="WP_095901484.1">
    <property type="nucleotide sequence ID" value="NZ_CP022383.1"/>
</dbReference>
<sequence length="224" mass="26216">MNQEEQYSFSPLDSYQWIKKEAFAYIKSQQWIDEALFEDFSNAFEDYFKHSLQKVSHLIENELDEGNVQFAVLVVALYEAFVKIGKDAKEAFKYVCFAINEPIAPFMEQNTEAFLTASERPFKAIVEISKAREAYYFGKSFGFERLIDNDYGYVLQIKKCLFHEVLKALEHTFLQRIICQVDCGWIKGIKTALHNLHFARPTTFATGNTCQMWFIKEEKTEDIQ</sequence>
<dbReference type="InterPro" id="IPR026002">
    <property type="entry name" value="ATC_hydrolase-like"/>
</dbReference>
<keyword evidence="1" id="KW-0378">Hydrolase</keyword>
<dbReference type="Proteomes" id="UP000217334">
    <property type="component" value="Chromosome"/>
</dbReference>
<dbReference type="EMBL" id="CP022383">
    <property type="protein sequence ID" value="ATA79592.1"/>
    <property type="molecule type" value="Genomic_DNA"/>
</dbReference>
<protein>
    <submittedName>
        <fullName evidence="1">L-2-amino-thiazoline-4-carboxylic acid hydrolase</fullName>
    </submittedName>
</protein>
<organism evidence="1 2">
    <name type="scientific">Capnocytophaga sputigena</name>
    <dbReference type="NCBI Taxonomy" id="1019"/>
    <lineage>
        <taxon>Bacteria</taxon>
        <taxon>Pseudomonadati</taxon>
        <taxon>Bacteroidota</taxon>
        <taxon>Flavobacteriia</taxon>
        <taxon>Flavobacteriales</taxon>
        <taxon>Flavobacteriaceae</taxon>
        <taxon>Capnocytophaga</taxon>
    </lineage>
</organism>
<dbReference type="Pfam" id="PF14196">
    <property type="entry name" value="ATC_hydrolase"/>
    <property type="match status" value="1"/>
</dbReference>
<dbReference type="AlphaFoldDB" id="A0A250F373"/>
<gene>
    <name evidence="1" type="ORF">CGC59_07860</name>
</gene>
<proteinExistence type="predicted"/>
<accession>A0A250F373</accession>
<evidence type="ECO:0000313" key="1">
    <source>
        <dbReference type="EMBL" id="ATA79592.1"/>
    </source>
</evidence>
<name>A0A250F373_CAPSP</name>
<reference evidence="2" key="1">
    <citation type="submission" date="2017-06" db="EMBL/GenBank/DDBJ databases">
        <title>Capnocytophaga spp. assemblies.</title>
        <authorList>
            <person name="Gulvik C.A."/>
        </authorList>
    </citation>
    <scope>NUCLEOTIDE SEQUENCE [LARGE SCALE GENOMIC DNA]</scope>
    <source>
        <strain evidence="2">H4486</strain>
    </source>
</reference>
<evidence type="ECO:0000313" key="2">
    <source>
        <dbReference type="Proteomes" id="UP000217334"/>
    </source>
</evidence>
<dbReference type="GO" id="GO:0016787">
    <property type="term" value="F:hydrolase activity"/>
    <property type="evidence" value="ECO:0007669"/>
    <property type="project" value="UniProtKB-KW"/>
</dbReference>